<proteinExistence type="inferred from homology"/>
<keyword evidence="18" id="KW-1185">Reference proteome</keyword>
<feature type="domain" description="Orn/DAP/Arg decarboxylase 2 C-terminal" evidence="15">
    <location>
        <begin position="29"/>
        <end position="367"/>
    </location>
</feature>
<dbReference type="InterPro" id="IPR009006">
    <property type="entry name" value="Ala_racemase/Decarboxylase_C"/>
</dbReference>
<dbReference type="InterPro" id="IPR002986">
    <property type="entry name" value="DAP_deCOOHase_LysA"/>
</dbReference>
<dbReference type="PANTHER" id="PTHR43727:SF2">
    <property type="entry name" value="GROUP IV DECARBOXYLASE"/>
    <property type="match status" value="1"/>
</dbReference>
<dbReference type="InterPro" id="IPR022644">
    <property type="entry name" value="De-COase2_N"/>
</dbReference>
<dbReference type="HAMAP" id="MF_02120">
    <property type="entry name" value="LysA"/>
    <property type="match status" value="1"/>
</dbReference>
<evidence type="ECO:0000256" key="11">
    <source>
        <dbReference type="ARBA" id="ARBA00074972"/>
    </source>
</evidence>
<gene>
    <name evidence="12 17" type="primary">lysA</name>
    <name evidence="17" type="ORF">TST_1068</name>
</gene>
<dbReference type="InterPro" id="IPR022653">
    <property type="entry name" value="De-COase2_pyr-phos_BS"/>
</dbReference>
<dbReference type="Gene3D" id="2.40.37.10">
    <property type="entry name" value="Lyase, Ornithine Decarboxylase, Chain A, domain 1"/>
    <property type="match status" value="1"/>
</dbReference>
<evidence type="ECO:0000313" key="18">
    <source>
        <dbReference type="Proteomes" id="UP000063234"/>
    </source>
</evidence>
<organism evidence="17 18">
    <name type="scientific">Thermosulfidibacter takaii (strain DSM 17441 / JCM 13301 / NBRC 103674 / ABI70S6)</name>
    <dbReference type="NCBI Taxonomy" id="1298851"/>
    <lineage>
        <taxon>Bacteria</taxon>
        <taxon>Pseudomonadati</taxon>
        <taxon>Thermosulfidibacterota</taxon>
        <taxon>Thermosulfidibacteria</taxon>
        <taxon>Thermosulfidibacterales</taxon>
        <taxon>Thermosulfidibacteraceae</taxon>
    </lineage>
</organism>
<comment type="similarity">
    <text evidence="9 12">Belongs to the Orn/Lys/Arg decarboxylase class-II family. LysA subfamily.</text>
</comment>
<dbReference type="InterPro" id="IPR000183">
    <property type="entry name" value="Orn/DAP/Arg_de-COase"/>
</dbReference>
<dbReference type="PRINTS" id="PR01179">
    <property type="entry name" value="ODADCRBXLASE"/>
</dbReference>
<dbReference type="EC" id="4.1.1.20" evidence="10 12"/>
<dbReference type="CDD" id="cd06828">
    <property type="entry name" value="PLPDE_III_DapDC"/>
    <property type="match status" value="1"/>
</dbReference>
<dbReference type="GO" id="GO:0030170">
    <property type="term" value="F:pyridoxal phosphate binding"/>
    <property type="evidence" value="ECO:0007669"/>
    <property type="project" value="UniProtKB-UniRule"/>
</dbReference>
<feature type="binding site" evidence="12">
    <location>
        <position position="275"/>
    </location>
    <ligand>
        <name>substrate</name>
    </ligand>
</feature>
<dbReference type="FunFam" id="2.40.37.10:FF:000003">
    <property type="entry name" value="Diaminopimelate decarboxylase"/>
    <property type="match status" value="1"/>
</dbReference>
<dbReference type="RefSeq" id="WP_068549855.1">
    <property type="nucleotide sequence ID" value="NZ_AP013035.1"/>
</dbReference>
<feature type="binding site" evidence="12">
    <location>
        <position position="341"/>
    </location>
    <ligand>
        <name>substrate</name>
    </ligand>
</feature>
<dbReference type="UniPathway" id="UPA00034">
    <property type="reaction ID" value="UER00027"/>
</dbReference>
<keyword evidence="3 12" id="KW-0210">Decarboxylase</keyword>
<dbReference type="PRINTS" id="PR01181">
    <property type="entry name" value="DAPDCRBXLASE"/>
</dbReference>
<dbReference type="Pfam" id="PF00278">
    <property type="entry name" value="Orn_DAP_Arg_deC"/>
    <property type="match status" value="1"/>
</dbReference>
<feature type="active site" description="Proton donor" evidence="13">
    <location>
        <position position="340"/>
    </location>
</feature>
<dbReference type="STRING" id="1298851.TST_1068"/>
<dbReference type="OrthoDB" id="9802241at2"/>
<dbReference type="AlphaFoldDB" id="A0A0S3QU73"/>
<dbReference type="EMBL" id="AP013035">
    <property type="protein sequence ID" value="BAT71862.1"/>
    <property type="molecule type" value="Genomic_DNA"/>
</dbReference>
<dbReference type="PANTHER" id="PTHR43727">
    <property type="entry name" value="DIAMINOPIMELATE DECARBOXYLASE"/>
    <property type="match status" value="1"/>
</dbReference>
<evidence type="ECO:0000259" key="15">
    <source>
        <dbReference type="Pfam" id="PF00278"/>
    </source>
</evidence>
<evidence type="ECO:0000259" key="16">
    <source>
        <dbReference type="Pfam" id="PF02784"/>
    </source>
</evidence>
<name>A0A0S3QU73_THET7</name>
<comment type="cofactor">
    <cofactor evidence="1 12 13 14">
        <name>pyridoxal 5'-phosphate</name>
        <dbReference type="ChEBI" id="CHEBI:597326"/>
    </cofactor>
</comment>
<dbReference type="NCBIfam" id="TIGR01048">
    <property type="entry name" value="lysA"/>
    <property type="match status" value="1"/>
</dbReference>
<evidence type="ECO:0000256" key="14">
    <source>
        <dbReference type="RuleBase" id="RU003738"/>
    </source>
</evidence>
<dbReference type="SUPFAM" id="SSF50621">
    <property type="entry name" value="Alanine racemase C-terminal domain-like"/>
    <property type="match status" value="1"/>
</dbReference>
<dbReference type="InterPro" id="IPR022643">
    <property type="entry name" value="De-COase2_C"/>
</dbReference>
<dbReference type="Proteomes" id="UP000063234">
    <property type="component" value="Chromosome"/>
</dbReference>
<dbReference type="SUPFAM" id="SSF51419">
    <property type="entry name" value="PLP-binding barrel"/>
    <property type="match status" value="1"/>
</dbReference>
<keyword evidence="6 12" id="KW-0456">Lyase</keyword>
<evidence type="ECO:0000256" key="7">
    <source>
        <dbReference type="ARBA" id="ARBA00050464"/>
    </source>
</evidence>
<feature type="binding site" evidence="12">
    <location>
        <position position="311"/>
    </location>
    <ligand>
        <name>substrate</name>
    </ligand>
</feature>
<keyword evidence="4 12" id="KW-0663">Pyridoxal phosphate</keyword>
<feature type="binding site" evidence="12">
    <location>
        <position position="238"/>
    </location>
    <ligand>
        <name>pyridoxal 5'-phosphate</name>
        <dbReference type="ChEBI" id="CHEBI:597326"/>
    </ligand>
</feature>
<dbReference type="InterPro" id="IPR029066">
    <property type="entry name" value="PLP-binding_barrel"/>
</dbReference>
<evidence type="ECO:0000256" key="6">
    <source>
        <dbReference type="ARBA" id="ARBA00023239"/>
    </source>
</evidence>
<dbReference type="GO" id="GO:0008836">
    <property type="term" value="F:diaminopimelate decarboxylase activity"/>
    <property type="evidence" value="ECO:0007669"/>
    <property type="project" value="UniProtKB-UniRule"/>
</dbReference>
<evidence type="ECO:0000256" key="2">
    <source>
        <dbReference type="ARBA" id="ARBA00022605"/>
    </source>
</evidence>
<keyword evidence="5 12" id="KW-0457">Lysine biosynthesis</keyword>
<evidence type="ECO:0000256" key="8">
    <source>
        <dbReference type="ARBA" id="ARBA00060643"/>
    </source>
</evidence>
<keyword evidence="2 12" id="KW-0028">Amino-acid biosynthesis</keyword>
<evidence type="ECO:0000256" key="3">
    <source>
        <dbReference type="ARBA" id="ARBA00022793"/>
    </source>
</evidence>
<evidence type="ECO:0000256" key="13">
    <source>
        <dbReference type="PIRSR" id="PIRSR600183-50"/>
    </source>
</evidence>
<feature type="modified residue" description="N6-(pyridoxal phosphate)lysine" evidence="12 13">
    <location>
        <position position="59"/>
    </location>
</feature>
<dbReference type="PATRIC" id="fig|1298851.3.peg.1123"/>
<sequence length="418" mass="45920">MAFSYREGQLFCENVSLKSVADEIGTPCYIYSYSAILEGIKAYVEPLSKIGGIACYAVKANSNLAVLRSIFSQGAGADIVSGGELFRALRAGVDPRKVVYAGVGKTEEEMAYALRAGVLMFNVESEQELEVLNDVAKKEGKKAPIALRVNPDVDPQTHPYIATGLKESKFGIDVEESIEVYKEASSMSNIEVVGIHCHIGSQITKIDPFVEAVSKVLSLIDRLAGEGIKIKYMDIGGGIGIRYRDEEPPSPSQLIDAIKDEVLKRGLTLIMEPGRSVVGNAGVFLTKVLYVKKKANKTFYVVDGAMNDLARPALYNAYHEILTVQKRNGAVIADVVGPICETGDFLAKNRELPEVQRGDLLAVMSAGAYGFTMASNYNSRPRVPEVLVKNNQWYVVRERETYEDMVREERIPQFLLEA</sequence>
<reference evidence="18" key="1">
    <citation type="journal article" date="2018" name="Science">
        <title>A primordial and reversible TCA cycle in a facultatively chemolithoautotrophic thermophile.</title>
        <authorList>
            <person name="Nunoura T."/>
            <person name="Chikaraishi Y."/>
            <person name="Izaki R."/>
            <person name="Suwa T."/>
            <person name="Sato T."/>
            <person name="Harada T."/>
            <person name="Mori K."/>
            <person name="Kato Y."/>
            <person name="Miyazaki M."/>
            <person name="Shimamura S."/>
            <person name="Yanagawa K."/>
            <person name="Shuto A."/>
            <person name="Ohkouchi N."/>
            <person name="Fujita N."/>
            <person name="Takaki Y."/>
            <person name="Atomi H."/>
            <person name="Takai K."/>
        </authorList>
    </citation>
    <scope>NUCLEOTIDE SEQUENCE [LARGE SCALE GENOMIC DNA]</scope>
    <source>
        <strain evidence="18">DSM 17441 / JCM 13301 / NBRC 103674 / ABI70S6</strain>
    </source>
</reference>
<feature type="binding site" evidence="12">
    <location>
        <position position="315"/>
    </location>
    <ligand>
        <name>substrate</name>
    </ligand>
</feature>
<evidence type="ECO:0000256" key="9">
    <source>
        <dbReference type="ARBA" id="ARBA00060983"/>
    </source>
</evidence>
<comment type="catalytic activity">
    <reaction evidence="7 12 14">
        <text>meso-2,6-diaminopimelate + H(+) = L-lysine + CO2</text>
        <dbReference type="Rhea" id="RHEA:15101"/>
        <dbReference type="ChEBI" id="CHEBI:15378"/>
        <dbReference type="ChEBI" id="CHEBI:16526"/>
        <dbReference type="ChEBI" id="CHEBI:32551"/>
        <dbReference type="ChEBI" id="CHEBI:57791"/>
        <dbReference type="EC" id="4.1.1.20"/>
    </reaction>
</comment>
<dbReference type="Pfam" id="PF02784">
    <property type="entry name" value="Orn_Arg_deC_N"/>
    <property type="match status" value="1"/>
</dbReference>
<evidence type="ECO:0000256" key="10">
    <source>
        <dbReference type="ARBA" id="ARBA00066427"/>
    </source>
</evidence>
<feature type="binding site" evidence="12">
    <location>
        <position position="369"/>
    </location>
    <ligand>
        <name>substrate</name>
    </ligand>
</feature>
<dbReference type="GO" id="GO:0009089">
    <property type="term" value="P:lysine biosynthetic process via diaminopimelate"/>
    <property type="evidence" value="ECO:0007669"/>
    <property type="project" value="UniProtKB-UniRule"/>
</dbReference>
<feature type="binding site" evidence="12">
    <location>
        <position position="369"/>
    </location>
    <ligand>
        <name>pyridoxal 5'-phosphate</name>
        <dbReference type="ChEBI" id="CHEBI:597326"/>
    </ligand>
</feature>
<dbReference type="Gene3D" id="3.20.20.10">
    <property type="entry name" value="Alanine racemase"/>
    <property type="match status" value="1"/>
</dbReference>
<evidence type="ECO:0000256" key="5">
    <source>
        <dbReference type="ARBA" id="ARBA00023154"/>
    </source>
</evidence>
<comment type="function">
    <text evidence="12">Specifically catalyzes the decarboxylation of meso-diaminopimelate (meso-DAP) to L-lysine.</text>
</comment>
<evidence type="ECO:0000256" key="12">
    <source>
        <dbReference type="HAMAP-Rule" id="MF_02120"/>
    </source>
</evidence>
<dbReference type="FunFam" id="3.20.20.10:FF:000003">
    <property type="entry name" value="Diaminopimelate decarboxylase"/>
    <property type="match status" value="1"/>
</dbReference>
<accession>A0A0S3QU73</accession>
<protein>
    <recommendedName>
        <fullName evidence="11 12">Diaminopimelate decarboxylase</fullName>
        <shortName evidence="12">DAP decarboxylase</shortName>
        <shortName evidence="12">DAPDC</shortName>
        <ecNumber evidence="10 12">4.1.1.20</ecNumber>
    </recommendedName>
</protein>
<feature type="domain" description="Orn/DAP/Arg decarboxylase 2 N-terminal" evidence="16">
    <location>
        <begin position="54"/>
        <end position="278"/>
    </location>
</feature>
<evidence type="ECO:0000256" key="4">
    <source>
        <dbReference type="ARBA" id="ARBA00022898"/>
    </source>
</evidence>
<dbReference type="KEGG" id="ttk:TST_1068"/>
<evidence type="ECO:0000256" key="1">
    <source>
        <dbReference type="ARBA" id="ARBA00001933"/>
    </source>
</evidence>
<comment type="subunit">
    <text evidence="12">Homodimer.</text>
</comment>
<feature type="binding site" evidence="12">
    <location>
        <begin position="272"/>
        <end position="275"/>
    </location>
    <ligand>
        <name>pyridoxal 5'-phosphate</name>
        <dbReference type="ChEBI" id="CHEBI:597326"/>
    </ligand>
</feature>
<evidence type="ECO:0000313" key="17">
    <source>
        <dbReference type="EMBL" id="BAT71862.1"/>
    </source>
</evidence>
<dbReference type="PROSITE" id="PS00878">
    <property type="entry name" value="ODR_DC_2_1"/>
    <property type="match status" value="1"/>
</dbReference>
<comment type="pathway">
    <text evidence="8 12 14">Amino-acid biosynthesis; L-lysine biosynthesis via DAP pathway; L-lysine from DL-2,6-diaminopimelate: step 1/1.</text>
</comment>